<dbReference type="PANTHER" id="PTHR43669">
    <property type="entry name" value="5-KETO-D-GLUCONATE 5-REDUCTASE"/>
    <property type="match status" value="1"/>
</dbReference>
<comment type="caution">
    <text evidence="4">The sequence shown here is derived from an EMBL/GenBank/DDBJ whole genome shotgun (WGS) entry which is preliminary data.</text>
</comment>
<feature type="domain" description="Ketoreductase" evidence="3">
    <location>
        <begin position="8"/>
        <end position="194"/>
    </location>
</feature>
<dbReference type="InterPro" id="IPR002347">
    <property type="entry name" value="SDR_fam"/>
</dbReference>
<keyword evidence="2 4" id="KW-0560">Oxidoreductase</keyword>
<dbReference type="PRINTS" id="PR00080">
    <property type="entry name" value="SDRFAMILY"/>
</dbReference>
<proteinExistence type="inferred from homology"/>
<dbReference type="Gene3D" id="3.40.50.720">
    <property type="entry name" value="NAD(P)-binding Rossmann-like Domain"/>
    <property type="match status" value="1"/>
</dbReference>
<evidence type="ECO:0000259" key="3">
    <source>
        <dbReference type="SMART" id="SM00822"/>
    </source>
</evidence>
<evidence type="ECO:0000313" key="5">
    <source>
        <dbReference type="Proteomes" id="UP000557739"/>
    </source>
</evidence>
<dbReference type="Proteomes" id="UP000557739">
    <property type="component" value="Unassembled WGS sequence"/>
</dbReference>
<dbReference type="CDD" id="cd05233">
    <property type="entry name" value="SDR_c"/>
    <property type="match status" value="1"/>
</dbReference>
<dbReference type="InterPro" id="IPR057326">
    <property type="entry name" value="KR_dom"/>
</dbReference>
<dbReference type="GO" id="GO:0004316">
    <property type="term" value="F:3-oxoacyl-[acyl-carrier-protein] reductase (NADPH) activity"/>
    <property type="evidence" value="ECO:0007669"/>
    <property type="project" value="UniProtKB-EC"/>
</dbReference>
<dbReference type="Pfam" id="PF13561">
    <property type="entry name" value="adh_short_C2"/>
    <property type="match status" value="1"/>
</dbReference>
<protein>
    <submittedName>
        <fullName evidence="4">3-oxoacyl-[acyl-carrier protein] reductase</fullName>
        <ecNumber evidence="4">1.1.1.100</ecNumber>
    </submittedName>
</protein>
<dbReference type="AlphaFoldDB" id="A0A7W9AQK2"/>
<dbReference type="SMART" id="SM00822">
    <property type="entry name" value="PKS_KR"/>
    <property type="match status" value="1"/>
</dbReference>
<dbReference type="SUPFAM" id="SSF51735">
    <property type="entry name" value="NAD(P)-binding Rossmann-fold domains"/>
    <property type="match status" value="1"/>
</dbReference>
<dbReference type="InterPro" id="IPR036291">
    <property type="entry name" value="NAD(P)-bd_dom_sf"/>
</dbReference>
<evidence type="ECO:0000313" key="4">
    <source>
        <dbReference type="EMBL" id="MBB5698617.1"/>
    </source>
</evidence>
<dbReference type="PANTHER" id="PTHR43669:SF3">
    <property type="entry name" value="ALCOHOL DEHYDROGENASE, PUTATIVE (AFU_ORTHOLOGUE AFUA_3G03445)-RELATED"/>
    <property type="match status" value="1"/>
</dbReference>
<dbReference type="EMBL" id="JACIJJ010000002">
    <property type="protein sequence ID" value="MBB5698617.1"/>
    <property type="molecule type" value="Genomic_DNA"/>
</dbReference>
<accession>A0A7W9AQK2</accession>
<dbReference type="RefSeq" id="WP_184027494.1">
    <property type="nucleotide sequence ID" value="NZ_JACIJJ010000002.1"/>
</dbReference>
<organism evidence="4 5">
    <name type="scientific">Sphingomonas yantingensis</name>
    <dbReference type="NCBI Taxonomy" id="1241761"/>
    <lineage>
        <taxon>Bacteria</taxon>
        <taxon>Pseudomonadati</taxon>
        <taxon>Pseudomonadota</taxon>
        <taxon>Alphaproteobacteria</taxon>
        <taxon>Sphingomonadales</taxon>
        <taxon>Sphingomonadaceae</taxon>
        <taxon>Sphingomonas</taxon>
    </lineage>
</organism>
<evidence type="ECO:0000256" key="2">
    <source>
        <dbReference type="ARBA" id="ARBA00023002"/>
    </source>
</evidence>
<sequence>MNKPLDGRIALITGAGGGIGRDLARALAAAGAHVGIAVRRPETGEETARLIEAEGGTGGLVLCVDATDRASVAAGIERLHAEFGAIDIIIHNAAAPDSAYPMPADLSDEAAWRRQTDITLGGALSLAQAGYPHLKASGRGRFVVMTSNFGYHGAAMNAIYSASKASLRGFIKSLAREWGPDSITVNSISPAAATEATRAFFGQFPAMETAYKRKFALGDLGDPRRDIGEGAVALCSDYLRYMTGQTLFLDGGLFPSA</sequence>
<evidence type="ECO:0000256" key="1">
    <source>
        <dbReference type="ARBA" id="ARBA00006484"/>
    </source>
</evidence>
<gene>
    <name evidence="4" type="ORF">FHR19_001962</name>
</gene>
<keyword evidence="5" id="KW-1185">Reference proteome</keyword>
<dbReference type="InterPro" id="IPR020904">
    <property type="entry name" value="Sc_DH/Rdtase_CS"/>
</dbReference>
<comment type="similarity">
    <text evidence="1">Belongs to the short-chain dehydrogenases/reductases (SDR) family.</text>
</comment>
<reference evidence="4 5" key="1">
    <citation type="submission" date="2020-08" db="EMBL/GenBank/DDBJ databases">
        <title>Genomic Encyclopedia of Type Strains, Phase IV (KMG-IV): sequencing the most valuable type-strain genomes for metagenomic binning, comparative biology and taxonomic classification.</title>
        <authorList>
            <person name="Goeker M."/>
        </authorList>
    </citation>
    <scope>NUCLEOTIDE SEQUENCE [LARGE SCALE GENOMIC DNA]</scope>
    <source>
        <strain evidence="4 5">DSM 27244</strain>
    </source>
</reference>
<dbReference type="PROSITE" id="PS00061">
    <property type="entry name" value="ADH_SHORT"/>
    <property type="match status" value="1"/>
</dbReference>
<dbReference type="EC" id="1.1.1.100" evidence="4"/>
<dbReference type="PRINTS" id="PR00081">
    <property type="entry name" value="GDHRDH"/>
</dbReference>
<name>A0A7W9AQK2_9SPHN</name>